<dbReference type="SUPFAM" id="SSF54001">
    <property type="entry name" value="Cysteine proteinases"/>
    <property type="match status" value="1"/>
</dbReference>
<feature type="compositionally biased region" description="Basic and acidic residues" evidence="1">
    <location>
        <begin position="169"/>
        <end position="182"/>
    </location>
</feature>
<dbReference type="Gene3D" id="3.90.70.10">
    <property type="entry name" value="Cysteine proteinases"/>
    <property type="match status" value="1"/>
</dbReference>
<accession>A0A673B7Z1</accession>
<reference evidence="3" key="3">
    <citation type="submission" date="2025-09" db="UniProtKB">
        <authorList>
            <consortium name="Ensembl"/>
        </authorList>
    </citation>
    <scope>IDENTIFICATION</scope>
</reference>
<organism evidence="3 4">
    <name type="scientific">Sphaeramia orbicularis</name>
    <name type="common">orbiculate cardinalfish</name>
    <dbReference type="NCBI Taxonomy" id="375764"/>
    <lineage>
        <taxon>Eukaryota</taxon>
        <taxon>Metazoa</taxon>
        <taxon>Chordata</taxon>
        <taxon>Craniata</taxon>
        <taxon>Vertebrata</taxon>
        <taxon>Euteleostomi</taxon>
        <taxon>Actinopterygii</taxon>
        <taxon>Neopterygii</taxon>
        <taxon>Teleostei</taxon>
        <taxon>Neoteleostei</taxon>
        <taxon>Acanthomorphata</taxon>
        <taxon>Gobiaria</taxon>
        <taxon>Kurtiformes</taxon>
        <taxon>Apogonoidei</taxon>
        <taxon>Apogonidae</taxon>
        <taxon>Apogoninae</taxon>
        <taxon>Sphaeramia</taxon>
    </lineage>
</organism>
<dbReference type="PROSITE" id="PS50235">
    <property type="entry name" value="USP_3"/>
    <property type="match status" value="1"/>
</dbReference>
<name>A0A673B7Z1_9TELE</name>
<feature type="domain" description="USP" evidence="2">
    <location>
        <begin position="313"/>
        <end position="584"/>
    </location>
</feature>
<proteinExistence type="predicted"/>
<dbReference type="PANTHER" id="PTHR15294:SF3">
    <property type="entry name" value="SUMO-SPECIFIC ISOPEPTIDASE USPL1"/>
    <property type="match status" value="1"/>
</dbReference>
<dbReference type="RefSeq" id="XP_030009451.1">
    <property type="nucleotide sequence ID" value="XM_030153591.1"/>
</dbReference>
<dbReference type="InterPro" id="IPR028890">
    <property type="entry name" value="Peptidase_C98"/>
</dbReference>
<feature type="region of interest" description="Disordered" evidence="1">
    <location>
        <begin position="693"/>
        <end position="851"/>
    </location>
</feature>
<evidence type="ECO:0000256" key="1">
    <source>
        <dbReference type="SAM" id="MobiDB-lite"/>
    </source>
</evidence>
<feature type="region of interest" description="Disordered" evidence="1">
    <location>
        <begin position="591"/>
        <end position="610"/>
    </location>
</feature>
<dbReference type="GeneID" id="115432681"/>
<dbReference type="Pfam" id="PF15499">
    <property type="entry name" value="Peptidase_C98"/>
    <property type="match status" value="1"/>
</dbReference>
<dbReference type="RefSeq" id="XP_030009450.1">
    <property type="nucleotide sequence ID" value="XM_030153590.1"/>
</dbReference>
<feature type="compositionally biased region" description="Low complexity" evidence="1">
    <location>
        <begin position="800"/>
        <end position="813"/>
    </location>
</feature>
<feature type="compositionally biased region" description="Low complexity" evidence="1">
    <location>
        <begin position="741"/>
        <end position="759"/>
    </location>
</feature>
<keyword evidence="4" id="KW-1185">Reference proteome</keyword>
<dbReference type="GO" id="GO:0015030">
    <property type="term" value="C:Cajal body"/>
    <property type="evidence" value="ECO:0007669"/>
    <property type="project" value="TreeGrafter"/>
</dbReference>
<feature type="compositionally biased region" description="Polar residues" evidence="1">
    <location>
        <begin position="882"/>
        <end position="903"/>
    </location>
</feature>
<dbReference type="FunCoup" id="A0A673B7Z1">
    <property type="interactions" value="855"/>
</dbReference>
<dbReference type="GO" id="GO:0030576">
    <property type="term" value="P:Cajal body organization"/>
    <property type="evidence" value="ECO:0007669"/>
    <property type="project" value="InterPro"/>
</dbReference>
<evidence type="ECO:0000313" key="3">
    <source>
        <dbReference type="Ensembl" id="ENSSORP00005038436.1"/>
    </source>
</evidence>
<sequence length="1161" mass="127096">MVIFTEWPRASAIQKSSSGLPMTGEDTGLGALTSPLAGYLGKVQERVASLEHCPWCTVKGLTYFLRSYCINLQESITLCTNPQCLFPLVSQPLEDVLASLDAVEPTTGNKRKISPEGQEPSLKRVRSNEHSDHVLVDGHNSQHAAAKTDDENEYSGDLDFPVAGSKQWESPREDTFQGKESESSACTDGLILPTCLATAGHMLGSSEALSTTEEDELVLSPITKGQDECEKAKGLVEMTNRPCGLHLSQTTFQNGDDYANEMTTSFSGHNELRKRTEPIMKTADVSACKDVEDIKSETPVKDSEELASVSSRLFWRNRDNLCWLDSVLVALVNLKSLRKVMPKDEPQQSPVWRLITGYDEACAAIQQHQQTGTDDFVTVPHGVLQKANTDLQSIRMSVFNHLQPKLHCKPGQKEMPVFALPLLLKKDCWVEPLFQSTFHWDFHCTECKTATREKVTKTLPTFTNIMADWHPLRAAHLGPCNRCHRNNQRRTMMLERVPPVFALHFVEGLPDTDVRIYTFSFKGKRYSITTVIQYNNDLKHFVTWISKSDGSWLEFDDLKHPHCKIHQRLEVPAQEIHIVFWEEEDEEPRVCSPSSTFTENPPSKNKKNLSKTNMDLRNDELVTCTSDHSLLVSPDDTDIICALSESGNDTNIMDTMVTAAMDTSIGSTTLLDTFEGLTHNDIITLTLVEIKGDSETQPSNDNQQTQDLPFSDTTTKIQDPTHDPDSSSTVIDNETSHNPEDPASNLSDSGSSDASSNDPTFVPGSRRGRGRGRGRGGGRGRGRAATSKTVSRQKGKKAPVSKTASESSKVSSTDPVDVTAPNDDPTPGETTQQASPVSSTHTSAPPPTQQVSTALDQNARWSYLLSKHPLNHIHNSKAKVTPTHTPSTFTQVKPTPFTHSTPNLVRRQQPPAGLWPKPQLRTEDSGGVPLKAAEMYGAFGSKNLNTPRPLPSPAPLSVKTKPLHSVAPHAASGTSLFTSVAKGLPKTSSLKKHKSLSSKIPPGLSDTEALRYKLIKKLKSKKKKLAKLNQLLCHQADGSLKPDSTHLGSPSTVTSSTYDGSTCEDLFSDLLSPATTASNLSPDSTGFLEMFANGQDGADHLDSRVAALSGASLTNTGVKGTIPTTTENFLDEFICQAEAEHPTEMETEALSALDIFFEAVG</sequence>
<dbReference type="GO" id="GO:0032183">
    <property type="term" value="F:SUMO binding"/>
    <property type="evidence" value="ECO:0007669"/>
    <property type="project" value="InterPro"/>
</dbReference>
<dbReference type="InterPro" id="IPR038765">
    <property type="entry name" value="Papain-like_cys_pep_sf"/>
</dbReference>
<dbReference type="CTD" id="10208"/>
<evidence type="ECO:0000313" key="4">
    <source>
        <dbReference type="Proteomes" id="UP000472271"/>
    </source>
</evidence>
<feature type="region of interest" description="Disordered" evidence="1">
    <location>
        <begin position="105"/>
        <end position="183"/>
    </location>
</feature>
<gene>
    <name evidence="3" type="primary">uspl1</name>
</gene>
<feature type="compositionally biased region" description="Polar residues" evidence="1">
    <location>
        <begin position="828"/>
        <end position="851"/>
    </location>
</feature>
<dbReference type="InParanoid" id="A0A673B7Z1"/>
<dbReference type="InterPro" id="IPR028889">
    <property type="entry name" value="USP"/>
</dbReference>
<feature type="compositionally biased region" description="Basic and acidic residues" evidence="1">
    <location>
        <begin position="126"/>
        <end position="136"/>
    </location>
</feature>
<reference evidence="3" key="2">
    <citation type="submission" date="2025-08" db="UniProtKB">
        <authorList>
            <consortium name="Ensembl"/>
        </authorList>
    </citation>
    <scope>IDENTIFICATION</scope>
</reference>
<feature type="region of interest" description="Disordered" evidence="1">
    <location>
        <begin position="877"/>
        <end position="921"/>
    </location>
</feature>
<evidence type="ECO:0000259" key="2">
    <source>
        <dbReference type="PROSITE" id="PS50235"/>
    </source>
</evidence>
<dbReference type="GO" id="GO:0016926">
    <property type="term" value="P:protein desumoylation"/>
    <property type="evidence" value="ECO:0007669"/>
    <property type="project" value="TreeGrafter"/>
</dbReference>
<dbReference type="Ensembl" id="ENSSORT00005039428.1">
    <property type="protein sequence ID" value="ENSSORP00005038436.1"/>
    <property type="gene ID" value="ENSSORG00005017957.1"/>
</dbReference>
<dbReference type="AlphaFoldDB" id="A0A673B7Z1"/>
<reference evidence="3" key="1">
    <citation type="submission" date="2019-06" db="EMBL/GenBank/DDBJ databases">
        <authorList>
            <consortium name="Wellcome Sanger Institute Data Sharing"/>
        </authorList>
    </citation>
    <scope>NUCLEOTIDE SEQUENCE [LARGE SCALE GENOMIC DNA]</scope>
</reference>
<dbReference type="Proteomes" id="UP000472271">
    <property type="component" value="Chromosome 14"/>
</dbReference>
<dbReference type="InterPro" id="IPR033505">
    <property type="entry name" value="USPL1"/>
</dbReference>
<dbReference type="PANTHER" id="PTHR15294">
    <property type="entry name" value="RETINOVIN-RELATED"/>
    <property type="match status" value="1"/>
</dbReference>
<feature type="compositionally biased region" description="Basic residues" evidence="1">
    <location>
        <begin position="766"/>
        <end position="782"/>
    </location>
</feature>
<dbReference type="OrthoDB" id="6160353at2759"/>
<protein>
    <recommendedName>
        <fullName evidence="2">USP domain-containing protein</fullName>
    </recommendedName>
</protein>
<feature type="compositionally biased region" description="Polar residues" evidence="1">
    <location>
        <begin position="695"/>
        <end position="718"/>
    </location>
</feature>